<dbReference type="Proteomes" id="UP000011014">
    <property type="component" value="Unassembled WGS sequence"/>
</dbReference>
<accession>E4YP41</accession>
<evidence type="ECO:0000313" key="1">
    <source>
        <dbReference type="EMBL" id="CBY37239.1"/>
    </source>
</evidence>
<dbReference type="EMBL" id="FN654926">
    <property type="protein sequence ID" value="CBY37239.1"/>
    <property type="molecule type" value="Genomic_DNA"/>
</dbReference>
<dbReference type="AlphaFoldDB" id="E4YP41"/>
<gene>
    <name evidence="1" type="ORF">GSOID_T00030327001</name>
</gene>
<sequence length="174" mass="19874">MKRLFDTHLRQCNGLNLEFEIKFPYMRNENVNELRDHVKGLANCNFGIDSLVCCTQLDVDLGSAGVITLTQERNIECVKYISRNGEYSLRYYDSSGWLLEQWTAGQMWAPVQMWSLDVPKYKQEQCCPIDNDAGNAVFNLQGQAAPYGVKATVVAECNVQRNRQEDATYCLPDM</sequence>
<protein>
    <submittedName>
        <fullName evidence="1">Uncharacterized protein</fullName>
    </submittedName>
</protein>
<name>E4YP41_OIKDI</name>
<organism evidence="1">
    <name type="scientific">Oikopleura dioica</name>
    <name type="common">Tunicate</name>
    <dbReference type="NCBI Taxonomy" id="34765"/>
    <lineage>
        <taxon>Eukaryota</taxon>
        <taxon>Metazoa</taxon>
        <taxon>Chordata</taxon>
        <taxon>Tunicata</taxon>
        <taxon>Appendicularia</taxon>
        <taxon>Copelata</taxon>
        <taxon>Oikopleuridae</taxon>
        <taxon>Oikopleura</taxon>
    </lineage>
</organism>
<proteinExistence type="predicted"/>
<reference evidence="1" key="1">
    <citation type="journal article" date="2010" name="Science">
        <title>Plasticity of animal genome architecture unmasked by rapid evolution of a pelagic tunicate.</title>
        <authorList>
            <person name="Denoeud F."/>
            <person name="Henriet S."/>
            <person name="Mungpakdee S."/>
            <person name="Aury J.M."/>
            <person name="Da Silva C."/>
            <person name="Brinkmann H."/>
            <person name="Mikhaleva J."/>
            <person name="Olsen L.C."/>
            <person name="Jubin C."/>
            <person name="Canestro C."/>
            <person name="Bouquet J.M."/>
            <person name="Danks G."/>
            <person name="Poulain J."/>
            <person name="Campsteijn C."/>
            <person name="Adamski M."/>
            <person name="Cross I."/>
            <person name="Yadetie F."/>
            <person name="Muffato M."/>
            <person name="Louis A."/>
            <person name="Butcher S."/>
            <person name="Tsagkogeorga G."/>
            <person name="Konrad A."/>
            <person name="Singh S."/>
            <person name="Jensen M.F."/>
            <person name="Cong E.H."/>
            <person name="Eikeseth-Otteraa H."/>
            <person name="Noel B."/>
            <person name="Anthouard V."/>
            <person name="Porcel B.M."/>
            <person name="Kachouri-Lafond R."/>
            <person name="Nishino A."/>
            <person name="Ugolini M."/>
            <person name="Chourrout P."/>
            <person name="Nishida H."/>
            <person name="Aasland R."/>
            <person name="Huzurbazar S."/>
            <person name="Westhof E."/>
            <person name="Delsuc F."/>
            <person name="Lehrach H."/>
            <person name="Reinhardt R."/>
            <person name="Weissenbach J."/>
            <person name="Roy S.W."/>
            <person name="Artiguenave F."/>
            <person name="Postlethwait J.H."/>
            <person name="Manak J.R."/>
            <person name="Thompson E.M."/>
            <person name="Jaillon O."/>
            <person name="Du Pasquier L."/>
            <person name="Boudinot P."/>
            <person name="Liberles D.A."/>
            <person name="Volff J.N."/>
            <person name="Philippe H."/>
            <person name="Lenhard B."/>
            <person name="Roest Crollius H."/>
            <person name="Wincker P."/>
            <person name="Chourrout D."/>
        </authorList>
    </citation>
    <scope>NUCLEOTIDE SEQUENCE [LARGE SCALE GENOMIC DNA]</scope>
</reference>